<evidence type="ECO:0000259" key="1">
    <source>
        <dbReference type="Pfam" id="PF06742"/>
    </source>
</evidence>
<protein>
    <submittedName>
        <fullName evidence="2">DUF1214 domain-containing protein</fullName>
    </submittedName>
</protein>
<keyword evidence="3" id="KW-1185">Reference proteome</keyword>
<evidence type="ECO:0000313" key="2">
    <source>
        <dbReference type="EMBL" id="MEU8135831.1"/>
    </source>
</evidence>
<feature type="domain" description="DUF1214" evidence="1">
    <location>
        <begin position="83"/>
        <end position="172"/>
    </location>
</feature>
<sequence length="368" mass="40868">MEEVGDAYRELLDPAAGLDAEWGRTVTDPQSRLEGYRWAMSLLSIAQDVFVTADPARPRFVDIVGPYRKFYGDNPDAFYQFAPLDPARGYRVTGRRGDAVYLSITVYGTALDSTGDRVVDTDRIVGIVNDRDLAFDADGRFEILLAPVRPPGHTGAFVELTAETVCAITRDYLADTTTGRRADWHIEPLGDGAGFAANPTGHRLDAGDMSERFRAAARWVRRHGAMFPSTAHVPNTVAEPYPVPTVTRGWAAGDACYASGAFELAENEALVIRGRSPESVFWNLCLWNPFLSTFNYEYRATEPVSLNGTQIVYEADGSWTIVVAHDDPCRPEWPNWISTAGHRSGILWFRWFLAESLPERPTVELVTL</sequence>
<dbReference type="Pfam" id="PF06742">
    <property type="entry name" value="DUF1214"/>
    <property type="match status" value="2"/>
</dbReference>
<evidence type="ECO:0000313" key="3">
    <source>
        <dbReference type="Proteomes" id="UP001551482"/>
    </source>
</evidence>
<dbReference type="SUPFAM" id="SSF160935">
    <property type="entry name" value="VPA0735-like"/>
    <property type="match status" value="1"/>
</dbReference>
<comment type="caution">
    <text evidence="2">The sequence shown here is derived from an EMBL/GenBank/DDBJ whole genome shotgun (WGS) entry which is preliminary data.</text>
</comment>
<gene>
    <name evidence="2" type="ORF">AB0C36_20220</name>
</gene>
<feature type="domain" description="DUF1214" evidence="1">
    <location>
        <begin position="276"/>
        <end position="352"/>
    </location>
</feature>
<accession>A0ABV3DJH2</accession>
<name>A0ABV3DJH2_9ACTN</name>
<dbReference type="Gene3D" id="2.60.120.1600">
    <property type="match status" value="1"/>
</dbReference>
<dbReference type="InterPro" id="IPR010621">
    <property type="entry name" value="DUF1214"/>
</dbReference>
<proteinExistence type="predicted"/>
<dbReference type="Proteomes" id="UP001551482">
    <property type="component" value="Unassembled WGS sequence"/>
</dbReference>
<dbReference type="RefSeq" id="WP_358355885.1">
    <property type="nucleotide sequence ID" value="NZ_JBEZFP010000051.1"/>
</dbReference>
<reference evidence="2 3" key="1">
    <citation type="submission" date="2024-06" db="EMBL/GenBank/DDBJ databases">
        <title>The Natural Products Discovery Center: Release of the First 8490 Sequenced Strains for Exploring Actinobacteria Biosynthetic Diversity.</title>
        <authorList>
            <person name="Kalkreuter E."/>
            <person name="Kautsar S.A."/>
            <person name="Yang D."/>
            <person name="Bader C.D."/>
            <person name="Teijaro C.N."/>
            <person name="Fluegel L."/>
            <person name="Davis C.M."/>
            <person name="Simpson J.R."/>
            <person name="Lauterbach L."/>
            <person name="Steele A.D."/>
            <person name="Gui C."/>
            <person name="Meng S."/>
            <person name="Li G."/>
            <person name="Viehrig K."/>
            <person name="Ye F."/>
            <person name="Su P."/>
            <person name="Kiefer A.F."/>
            <person name="Nichols A."/>
            <person name="Cepeda A.J."/>
            <person name="Yan W."/>
            <person name="Fan B."/>
            <person name="Jiang Y."/>
            <person name="Adhikari A."/>
            <person name="Zheng C.-J."/>
            <person name="Schuster L."/>
            <person name="Cowan T.M."/>
            <person name="Smanski M.J."/>
            <person name="Chevrette M.G."/>
            <person name="De Carvalho L.P.S."/>
            <person name="Shen B."/>
        </authorList>
    </citation>
    <scope>NUCLEOTIDE SEQUENCE [LARGE SCALE GENOMIC DNA]</scope>
    <source>
        <strain evidence="2 3">NPDC048946</strain>
    </source>
</reference>
<dbReference type="EMBL" id="JBEZFP010000051">
    <property type="protein sequence ID" value="MEU8135831.1"/>
    <property type="molecule type" value="Genomic_DNA"/>
</dbReference>
<organism evidence="2 3">
    <name type="scientific">Streptodolium elevatio</name>
    <dbReference type="NCBI Taxonomy" id="3157996"/>
    <lineage>
        <taxon>Bacteria</taxon>
        <taxon>Bacillati</taxon>
        <taxon>Actinomycetota</taxon>
        <taxon>Actinomycetes</taxon>
        <taxon>Kitasatosporales</taxon>
        <taxon>Streptomycetaceae</taxon>
        <taxon>Streptodolium</taxon>
    </lineage>
</organism>